<organism evidence="2 3">
    <name type="scientific">Rhizobium metallidurans</name>
    <dbReference type="NCBI Taxonomy" id="1265931"/>
    <lineage>
        <taxon>Bacteria</taxon>
        <taxon>Pseudomonadati</taxon>
        <taxon>Pseudomonadota</taxon>
        <taxon>Alphaproteobacteria</taxon>
        <taxon>Hyphomicrobiales</taxon>
        <taxon>Rhizobiaceae</taxon>
        <taxon>Rhizobium/Agrobacterium group</taxon>
        <taxon>Rhizobium</taxon>
    </lineage>
</organism>
<gene>
    <name evidence="2" type="ORF">GGQ67_004967</name>
</gene>
<evidence type="ECO:0000313" key="3">
    <source>
        <dbReference type="Proteomes" id="UP000582090"/>
    </source>
</evidence>
<sequence>MSSPSWFDSLQKGAITFSPVRREHQEYIFSLRTNPIYNRHLSAPPASAAKQGDWIDGYVTREERGEEFYFLITRTDDGCPCGTVRLYDFQGTSFCWGSWILDQNKPRLAAVESALLVYEIAFEKLKFLESHFDVRVDNTRVIKFHERMGAVRTEILADDQHMRLTKAAFEAEKCNLLRIIAGNG</sequence>
<keyword evidence="2" id="KW-0808">Transferase</keyword>
<dbReference type="GO" id="GO:0016747">
    <property type="term" value="F:acyltransferase activity, transferring groups other than amino-acyl groups"/>
    <property type="evidence" value="ECO:0007669"/>
    <property type="project" value="InterPro"/>
</dbReference>
<evidence type="ECO:0000313" key="2">
    <source>
        <dbReference type="EMBL" id="MBB3967268.1"/>
    </source>
</evidence>
<dbReference type="Pfam" id="PF13302">
    <property type="entry name" value="Acetyltransf_3"/>
    <property type="match status" value="1"/>
</dbReference>
<name>A0A7W6GCX1_9HYPH</name>
<dbReference type="InterPro" id="IPR016181">
    <property type="entry name" value="Acyl_CoA_acyltransferase"/>
</dbReference>
<dbReference type="InterPro" id="IPR000182">
    <property type="entry name" value="GNAT_dom"/>
</dbReference>
<feature type="domain" description="N-acetyltransferase" evidence="1">
    <location>
        <begin position="15"/>
        <end position="150"/>
    </location>
</feature>
<accession>A0A7W6GCX1</accession>
<evidence type="ECO:0000259" key="1">
    <source>
        <dbReference type="Pfam" id="PF13302"/>
    </source>
</evidence>
<dbReference type="SUPFAM" id="SSF55729">
    <property type="entry name" value="Acyl-CoA N-acyltransferases (Nat)"/>
    <property type="match status" value="1"/>
</dbReference>
<comment type="caution">
    <text evidence="2">The sequence shown here is derived from an EMBL/GenBank/DDBJ whole genome shotgun (WGS) entry which is preliminary data.</text>
</comment>
<dbReference type="Gene3D" id="3.40.630.30">
    <property type="match status" value="1"/>
</dbReference>
<keyword evidence="3" id="KW-1185">Reference proteome</keyword>
<reference evidence="2 3" key="1">
    <citation type="submission" date="2020-08" db="EMBL/GenBank/DDBJ databases">
        <title>Genomic Encyclopedia of Type Strains, Phase IV (KMG-IV): sequencing the most valuable type-strain genomes for metagenomic binning, comparative biology and taxonomic classification.</title>
        <authorList>
            <person name="Goeker M."/>
        </authorList>
    </citation>
    <scope>NUCLEOTIDE SEQUENCE [LARGE SCALE GENOMIC DNA]</scope>
    <source>
        <strain evidence="2 3">DSM 26575</strain>
    </source>
</reference>
<proteinExistence type="predicted"/>
<dbReference type="EMBL" id="JACIDW010000040">
    <property type="protein sequence ID" value="MBB3967268.1"/>
    <property type="molecule type" value="Genomic_DNA"/>
</dbReference>
<dbReference type="RefSeq" id="WP_210279784.1">
    <property type="nucleotide sequence ID" value="NZ_JACIDW010000040.1"/>
</dbReference>
<dbReference type="Proteomes" id="UP000582090">
    <property type="component" value="Unassembled WGS sequence"/>
</dbReference>
<dbReference type="AlphaFoldDB" id="A0A7W6GCX1"/>
<protein>
    <submittedName>
        <fullName evidence="2">RimJ/RimL family protein N-acetyltransferase</fullName>
    </submittedName>
</protein>